<sequence>MSRPLNRSHDVQIDKDIDFSPLIHNQYILQGLEKSGYARPSPIQLKAIPLGRLGVDLIAQAKSGTGKTVVFGVIALEAVNLNVKGPQVLMVAPTREIAVQICDVVQNLGQCMPGFHCSALIGGLPMQADQQRLQHSQVLVGTPGRLMALLSSQKLPTNTINLFVMDEADKLMSDTFRPQIDYIYSRLPLKKQSVAFSATFTDALLASLNKFVVNPHTIHLTQDVPTLEEVQQYQTAVQIDTDDAEEAPYLRAMKVYKAKYEAIGKLLSKVEFYQCMVFTNSFSRSVELAAWLTKMGWKTGYISSGLTQAKRLKVMEDMRQFNLRVLVCSDLIARGIDIDRVNLVINVDYPRDVETYLHRIGRSGRYGTSGIAVNLVATEDDRAFLGSLLDNGISLPPLPENIKYGDFTKELDTKEGAKLQRHLHKRVAQEVNQPMKMLMIAKAIFTLFFPP</sequence>
<dbReference type="Proteomes" id="UP000242146">
    <property type="component" value="Unassembled WGS sequence"/>
</dbReference>
<dbReference type="AlphaFoldDB" id="A0A1X2GMP3"/>
<dbReference type="GO" id="GO:0003723">
    <property type="term" value="F:RNA binding"/>
    <property type="evidence" value="ECO:0007669"/>
    <property type="project" value="UniProtKB-KW"/>
</dbReference>
<dbReference type="OrthoDB" id="434041at2759"/>
<dbReference type="GO" id="GO:0003724">
    <property type="term" value="F:RNA helicase activity"/>
    <property type="evidence" value="ECO:0007669"/>
    <property type="project" value="UniProtKB-EC"/>
</dbReference>
<dbReference type="GO" id="GO:0005524">
    <property type="term" value="F:ATP binding"/>
    <property type="evidence" value="ECO:0007669"/>
    <property type="project" value="UniProtKB-KW"/>
</dbReference>
<dbReference type="InterPro" id="IPR050079">
    <property type="entry name" value="DEAD_box_RNA_helicase"/>
</dbReference>
<dbReference type="GO" id="GO:0016787">
    <property type="term" value="F:hydrolase activity"/>
    <property type="evidence" value="ECO:0007669"/>
    <property type="project" value="UniProtKB-KW"/>
</dbReference>
<dbReference type="Pfam" id="PF00270">
    <property type="entry name" value="DEAD"/>
    <property type="match status" value="1"/>
</dbReference>
<dbReference type="InterPro" id="IPR014001">
    <property type="entry name" value="Helicase_ATP-bd"/>
</dbReference>
<comment type="catalytic activity">
    <reaction evidence="7">
        <text>ATP + H2O = ADP + phosphate + H(+)</text>
        <dbReference type="Rhea" id="RHEA:13065"/>
        <dbReference type="ChEBI" id="CHEBI:15377"/>
        <dbReference type="ChEBI" id="CHEBI:15378"/>
        <dbReference type="ChEBI" id="CHEBI:30616"/>
        <dbReference type="ChEBI" id="CHEBI:43474"/>
        <dbReference type="ChEBI" id="CHEBI:456216"/>
        <dbReference type="EC" id="3.6.4.13"/>
    </reaction>
</comment>
<dbReference type="SMART" id="SM00487">
    <property type="entry name" value="DEXDc"/>
    <property type="match status" value="1"/>
</dbReference>
<dbReference type="PANTHER" id="PTHR47959:SF1">
    <property type="entry name" value="ATP-DEPENDENT RNA HELICASE DBPA"/>
    <property type="match status" value="1"/>
</dbReference>
<dbReference type="InterPro" id="IPR001650">
    <property type="entry name" value="Helicase_C-like"/>
</dbReference>
<dbReference type="EMBL" id="MCGT01000008">
    <property type="protein sequence ID" value="ORX57429.1"/>
    <property type="molecule type" value="Genomic_DNA"/>
</dbReference>
<keyword evidence="4 8" id="KW-0347">Helicase</keyword>
<accession>A0A1X2GMP3</accession>
<evidence type="ECO:0000256" key="6">
    <source>
        <dbReference type="ARBA" id="ARBA00022884"/>
    </source>
</evidence>
<evidence type="ECO:0000256" key="4">
    <source>
        <dbReference type="ARBA" id="ARBA00022806"/>
    </source>
</evidence>
<keyword evidence="3 8" id="KW-0378">Hydrolase</keyword>
<reference evidence="11 12" key="1">
    <citation type="submission" date="2016-07" db="EMBL/GenBank/DDBJ databases">
        <title>Pervasive Adenine N6-methylation of Active Genes in Fungi.</title>
        <authorList>
            <consortium name="DOE Joint Genome Institute"/>
            <person name="Mondo S.J."/>
            <person name="Dannebaum R.O."/>
            <person name="Kuo R.C."/>
            <person name="Labutti K."/>
            <person name="Haridas S."/>
            <person name="Kuo A."/>
            <person name="Salamov A."/>
            <person name="Ahrendt S.R."/>
            <person name="Lipzen A."/>
            <person name="Sullivan W."/>
            <person name="Andreopoulos W.B."/>
            <person name="Clum A."/>
            <person name="Lindquist E."/>
            <person name="Daum C."/>
            <person name="Ramamoorthy G.K."/>
            <person name="Gryganskyi A."/>
            <person name="Culley D."/>
            <person name="Magnuson J.K."/>
            <person name="James T.Y."/>
            <person name="O'Malley M.A."/>
            <person name="Stajich J.E."/>
            <person name="Spatafora J.W."/>
            <person name="Visel A."/>
            <person name="Grigoriev I.V."/>
        </authorList>
    </citation>
    <scope>NUCLEOTIDE SEQUENCE [LARGE SCALE GENOMIC DNA]</scope>
    <source>
        <strain evidence="11 12">NRRL 3301</strain>
    </source>
</reference>
<dbReference type="SMART" id="SM00490">
    <property type="entry name" value="HELICc"/>
    <property type="match status" value="1"/>
</dbReference>
<dbReference type="EC" id="3.6.4.13" evidence="1"/>
<keyword evidence="2 8" id="KW-0547">Nucleotide-binding</keyword>
<dbReference type="InterPro" id="IPR011545">
    <property type="entry name" value="DEAD/DEAH_box_helicase_dom"/>
</dbReference>
<feature type="domain" description="Helicase ATP-binding" evidence="9">
    <location>
        <begin position="48"/>
        <end position="218"/>
    </location>
</feature>
<evidence type="ECO:0000259" key="10">
    <source>
        <dbReference type="PROSITE" id="PS51194"/>
    </source>
</evidence>
<dbReference type="InterPro" id="IPR000629">
    <property type="entry name" value="RNA-helicase_DEAD-box_CS"/>
</dbReference>
<dbReference type="PROSITE" id="PS00039">
    <property type="entry name" value="DEAD_ATP_HELICASE"/>
    <property type="match status" value="1"/>
</dbReference>
<evidence type="ECO:0000256" key="1">
    <source>
        <dbReference type="ARBA" id="ARBA00012552"/>
    </source>
</evidence>
<evidence type="ECO:0000259" key="9">
    <source>
        <dbReference type="PROSITE" id="PS51192"/>
    </source>
</evidence>
<dbReference type="CDD" id="cd18787">
    <property type="entry name" value="SF2_C_DEAD"/>
    <property type="match status" value="1"/>
</dbReference>
<evidence type="ECO:0000256" key="7">
    <source>
        <dbReference type="ARBA" id="ARBA00047984"/>
    </source>
</evidence>
<dbReference type="Pfam" id="PF00271">
    <property type="entry name" value="Helicase_C"/>
    <property type="match status" value="1"/>
</dbReference>
<name>A0A1X2GMP3_9FUNG</name>
<dbReference type="GO" id="GO:0005829">
    <property type="term" value="C:cytosol"/>
    <property type="evidence" value="ECO:0007669"/>
    <property type="project" value="TreeGrafter"/>
</dbReference>
<evidence type="ECO:0000313" key="12">
    <source>
        <dbReference type="Proteomes" id="UP000242146"/>
    </source>
</evidence>
<dbReference type="PANTHER" id="PTHR47959">
    <property type="entry name" value="ATP-DEPENDENT RNA HELICASE RHLE-RELATED"/>
    <property type="match status" value="1"/>
</dbReference>
<organism evidence="11 12">
    <name type="scientific">Hesseltinella vesiculosa</name>
    <dbReference type="NCBI Taxonomy" id="101127"/>
    <lineage>
        <taxon>Eukaryota</taxon>
        <taxon>Fungi</taxon>
        <taxon>Fungi incertae sedis</taxon>
        <taxon>Mucoromycota</taxon>
        <taxon>Mucoromycotina</taxon>
        <taxon>Mucoromycetes</taxon>
        <taxon>Mucorales</taxon>
        <taxon>Cunninghamellaceae</taxon>
        <taxon>Hesseltinella</taxon>
    </lineage>
</organism>
<evidence type="ECO:0000313" key="11">
    <source>
        <dbReference type="EMBL" id="ORX57429.1"/>
    </source>
</evidence>
<comment type="similarity">
    <text evidence="8">Belongs to the DEAD box helicase family.</text>
</comment>
<evidence type="ECO:0000256" key="2">
    <source>
        <dbReference type="ARBA" id="ARBA00022741"/>
    </source>
</evidence>
<feature type="domain" description="Helicase C-terminal" evidence="10">
    <location>
        <begin position="262"/>
        <end position="406"/>
    </location>
</feature>
<dbReference type="STRING" id="101127.A0A1X2GMP3"/>
<evidence type="ECO:0000256" key="5">
    <source>
        <dbReference type="ARBA" id="ARBA00022840"/>
    </source>
</evidence>
<gene>
    <name evidence="11" type="ORF">DM01DRAFT_1302547</name>
</gene>
<protein>
    <recommendedName>
        <fullName evidence="1">RNA helicase</fullName>
        <ecNumber evidence="1">3.6.4.13</ecNumber>
    </recommendedName>
</protein>
<dbReference type="PROSITE" id="PS51192">
    <property type="entry name" value="HELICASE_ATP_BIND_1"/>
    <property type="match status" value="1"/>
</dbReference>
<dbReference type="Gene3D" id="3.40.50.300">
    <property type="entry name" value="P-loop containing nucleotide triphosphate hydrolases"/>
    <property type="match status" value="2"/>
</dbReference>
<comment type="caution">
    <text evidence="11">The sequence shown here is derived from an EMBL/GenBank/DDBJ whole genome shotgun (WGS) entry which is preliminary data.</text>
</comment>
<proteinExistence type="inferred from homology"/>
<dbReference type="SUPFAM" id="SSF52540">
    <property type="entry name" value="P-loop containing nucleoside triphosphate hydrolases"/>
    <property type="match status" value="1"/>
</dbReference>
<keyword evidence="12" id="KW-1185">Reference proteome</keyword>
<dbReference type="PROSITE" id="PS51194">
    <property type="entry name" value="HELICASE_CTER"/>
    <property type="match status" value="1"/>
</dbReference>
<keyword evidence="6" id="KW-0694">RNA-binding</keyword>
<dbReference type="InterPro" id="IPR027417">
    <property type="entry name" value="P-loop_NTPase"/>
</dbReference>
<evidence type="ECO:0000256" key="8">
    <source>
        <dbReference type="RuleBase" id="RU000492"/>
    </source>
</evidence>
<evidence type="ECO:0000256" key="3">
    <source>
        <dbReference type="ARBA" id="ARBA00022801"/>
    </source>
</evidence>
<keyword evidence="5 8" id="KW-0067">ATP-binding</keyword>